<organism evidence="3 4">
    <name type="scientific">Sphingomonas rustica</name>
    <dbReference type="NCBI Taxonomy" id="3103142"/>
    <lineage>
        <taxon>Bacteria</taxon>
        <taxon>Pseudomonadati</taxon>
        <taxon>Pseudomonadota</taxon>
        <taxon>Alphaproteobacteria</taxon>
        <taxon>Sphingomonadales</taxon>
        <taxon>Sphingomonadaceae</taxon>
        <taxon>Sphingomonas</taxon>
    </lineage>
</organism>
<feature type="domain" description="Beta-lactamase-related" evidence="2">
    <location>
        <begin position="40"/>
        <end position="346"/>
    </location>
</feature>
<evidence type="ECO:0000256" key="1">
    <source>
        <dbReference type="SAM" id="MobiDB-lite"/>
    </source>
</evidence>
<dbReference type="InterPro" id="IPR001466">
    <property type="entry name" value="Beta-lactam-related"/>
</dbReference>
<evidence type="ECO:0000313" key="3">
    <source>
        <dbReference type="EMBL" id="MEN3746558.1"/>
    </source>
</evidence>
<accession>A0ABV0B4S0</accession>
<name>A0ABV0B4S0_9SPHN</name>
<dbReference type="Gene3D" id="3.40.710.10">
    <property type="entry name" value="DD-peptidase/beta-lactamase superfamily"/>
    <property type="match status" value="1"/>
</dbReference>
<reference evidence="3 4" key="1">
    <citation type="submission" date="2024-05" db="EMBL/GenBank/DDBJ databases">
        <title>Sphingomonas sp. HF-S3 16S ribosomal RNA gene Genome sequencing and assembly.</title>
        <authorList>
            <person name="Lee H."/>
        </authorList>
    </citation>
    <scope>NUCLEOTIDE SEQUENCE [LARGE SCALE GENOMIC DNA]</scope>
    <source>
        <strain evidence="3 4">HF-S3</strain>
    </source>
</reference>
<dbReference type="EMBL" id="JBDIZK010000002">
    <property type="protein sequence ID" value="MEN3746558.1"/>
    <property type="molecule type" value="Genomic_DNA"/>
</dbReference>
<evidence type="ECO:0000259" key="2">
    <source>
        <dbReference type="Pfam" id="PF00144"/>
    </source>
</evidence>
<proteinExistence type="predicted"/>
<feature type="region of interest" description="Disordered" evidence="1">
    <location>
        <begin position="1"/>
        <end position="21"/>
    </location>
</feature>
<dbReference type="InterPro" id="IPR012338">
    <property type="entry name" value="Beta-lactam/transpept-like"/>
</dbReference>
<comment type="caution">
    <text evidence="3">The sequence shown here is derived from an EMBL/GenBank/DDBJ whole genome shotgun (WGS) entry which is preliminary data.</text>
</comment>
<keyword evidence="3" id="KW-0378">Hydrolase</keyword>
<dbReference type="Pfam" id="PF00144">
    <property type="entry name" value="Beta-lactamase"/>
    <property type="match status" value="1"/>
</dbReference>
<gene>
    <name evidence="3" type="ORF">TPR58_05220</name>
</gene>
<keyword evidence="4" id="KW-1185">Reference proteome</keyword>
<dbReference type="GO" id="GO:0016787">
    <property type="term" value="F:hydrolase activity"/>
    <property type="evidence" value="ECO:0007669"/>
    <property type="project" value="UniProtKB-KW"/>
</dbReference>
<protein>
    <submittedName>
        <fullName evidence="3">Serine hydrolase domain-containing protein</fullName>
        <ecNumber evidence="3">3.1.1.103</ecNumber>
    </submittedName>
</protein>
<sequence length="561" mass="61090">MTGSGQPHAAPDMAPMTEPSHGAPIAVSNIDALFDWVKTDGPGCAVGIYRGDEPALMRAYGLANIEQHVPITADTVFHIASLSKQVTAFCAGLLAERGLLDLDARLGELLPELQAGGDILLRQILHHVSGLRDQWGLLDLAGWRHEDLKTTGDIVRLATRQHSLNFAPGSRFQYINTGYTLIGTIIEQITGQSLREFAQEQVFDPLRMSRTHFHDEFHRIVPGRADAYDEDDTGALRINNPAYGTAGPTGLFTTIADFAAWERHLASPQICSADLIAEMHRPGTLGNGQSTGYGYGLALGTYRGLRIAEHAGGDAAFRAHFIRFPDHRLAIAIFCNTPAAPPGKLAREIADLILSDAFSARETESHVTAAQASRATGITAPDGDTLLNYCGRYREPGGHDLADIAYRDGRLFLASPGGPDYELIPLGQDRFAFAGLDATCLFEPIPDKPMRFRTFYGGTETAMLEAVAAEATETLPPHQDYSGRYFSEELDIAYDVVGDGPALLLSRGRRGTYPLTPLSIDQFACPGGLSIRFRRDADGAVDSMEVSTERVWHVRFRRKSD</sequence>
<dbReference type="PANTHER" id="PTHR46825:SF9">
    <property type="entry name" value="BETA-LACTAMASE-RELATED DOMAIN-CONTAINING PROTEIN"/>
    <property type="match status" value="1"/>
</dbReference>
<dbReference type="InterPro" id="IPR050491">
    <property type="entry name" value="AmpC-like"/>
</dbReference>
<dbReference type="EC" id="3.1.1.103" evidence="3"/>
<dbReference type="RefSeq" id="WP_346245556.1">
    <property type="nucleotide sequence ID" value="NZ_JBDIZK010000002.1"/>
</dbReference>
<dbReference type="PANTHER" id="PTHR46825">
    <property type="entry name" value="D-ALANYL-D-ALANINE-CARBOXYPEPTIDASE/ENDOPEPTIDASE AMPH"/>
    <property type="match status" value="1"/>
</dbReference>
<evidence type="ECO:0000313" key="4">
    <source>
        <dbReference type="Proteomes" id="UP001427805"/>
    </source>
</evidence>
<dbReference type="Proteomes" id="UP001427805">
    <property type="component" value="Unassembled WGS sequence"/>
</dbReference>
<dbReference type="SUPFAM" id="SSF56601">
    <property type="entry name" value="beta-lactamase/transpeptidase-like"/>
    <property type="match status" value="1"/>
</dbReference>